<evidence type="ECO:0000313" key="3">
    <source>
        <dbReference type="Proteomes" id="UP000281813"/>
    </source>
</evidence>
<dbReference type="RefSeq" id="WP_121127654.1">
    <property type="nucleotide sequence ID" value="NZ_JBHUFK010000020.1"/>
</dbReference>
<keyword evidence="1" id="KW-0472">Membrane</keyword>
<dbReference type="Proteomes" id="UP000281813">
    <property type="component" value="Unassembled WGS sequence"/>
</dbReference>
<sequence length="158" mass="17965">MDIDEKTRQLFGKVLKCVGFFGILYSLFFLSGELLAYHTGGYSYERSSSGEEFIIDNKVTGEMIVYPYNVETEGIILELLVQKYELDLALIFSSLYATLLLLGLIGIIVPEYRIIKSLKIYLPLLGVIILSVTLLQYNNYSPEIKEINHLIEALNQKV</sequence>
<protein>
    <submittedName>
        <fullName evidence="2">Uncharacterized protein</fullName>
    </submittedName>
</protein>
<feature type="transmembrane region" description="Helical" evidence="1">
    <location>
        <begin position="88"/>
        <end position="108"/>
    </location>
</feature>
<gene>
    <name evidence="2" type="ORF">D8M05_00795</name>
</gene>
<dbReference type="AlphaFoldDB" id="A0A494Z7U4"/>
<feature type="transmembrane region" description="Helical" evidence="1">
    <location>
        <begin position="14"/>
        <end position="37"/>
    </location>
</feature>
<feature type="transmembrane region" description="Helical" evidence="1">
    <location>
        <begin position="120"/>
        <end position="137"/>
    </location>
</feature>
<keyword evidence="3" id="KW-1185">Reference proteome</keyword>
<keyword evidence="1" id="KW-1133">Transmembrane helix</keyword>
<keyword evidence="1" id="KW-0812">Transmembrane</keyword>
<proteinExistence type="predicted"/>
<name>A0A494Z7U4_9BACI</name>
<evidence type="ECO:0000256" key="1">
    <source>
        <dbReference type="SAM" id="Phobius"/>
    </source>
</evidence>
<comment type="caution">
    <text evidence="2">The sequence shown here is derived from an EMBL/GenBank/DDBJ whole genome shotgun (WGS) entry which is preliminary data.</text>
</comment>
<reference evidence="2 3" key="1">
    <citation type="journal article" date="2015" name="Antonie Van Leeuwenhoek">
        <title>Oceanobacillus bengalensis sp. nov., a bacterium isolated from seawater of the Bay of Bengal.</title>
        <authorList>
            <person name="Yongchang O."/>
            <person name="Xiang W."/>
            <person name="Wang G."/>
        </authorList>
    </citation>
    <scope>NUCLEOTIDE SEQUENCE [LARGE SCALE GENOMIC DNA]</scope>
    <source>
        <strain evidence="2 3">MCCC 1K00260</strain>
    </source>
</reference>
<organism evidence="2 3">
    <name type="scientific">Oceanobacillus bengalensis</name>
    <dbReference type="NCBI Taxonomy" id="1435466"/>
    <lineage>
        <taxon>Bacteria</taxon>
        <taxon>Bacillati</taxon>
        <taxon>Bacillota</taxon>
        <taxon>Bacilli</taxon>
        <taxon>Bacillales</taxon>
        <taxon>Bacillaceae</taxon>
        <taxon>Oceanobacillus</taxon>
    </lineage>
</organism>
<accession>A0A494Z7U4</accession>
<evidence type="ECO:0000313" key="2">
    <source>
        <dbReference type="EMBL" id="RKQ18682.1"/>
    </source>
</evidence>
<dbReference type="EMBL" id="RBZO01000001">
    <property type="protein sequence ID" value="RKQ18682.1"/>
    <property type="molecule type" value="Genomic_DNA"/>
</dbReference>